<evidence type="ECO:0000313" key="6">
    <source>
        <dbReference type="Proteomes" id="UP000813444"/>
    </source>
</evidence>
<dbReference type="EMBL" id="JAGPNK010000024">
    <property type="protein sequence ID" value="KAH7304262.1"/>
    <property type="molecule type" value="Genomic_DNA"/>
</dbReference>
<gene>
    <name evidence="5" type="ORF">B0I35DRAFT_445408</name>
</gene>
<comment type="subcellular location">
    <subcellularLocation>
        <location evidence="1">Membrane</location>
        <topology evidence="1">Multi-pass membrane protein</topology>
    </subcellularLocation>
</comment>
<dbReference type="Gene3D" id="1.20.1250.20">
    <property type="entry name" value="MFS general substrate transporter like domains"/>
    <property type="match status" value="2"/>
</dbReference>
<evidence type="ECO:0000256" key="1">
    <source>
        <dbReference type="ARBA" id="ARBA00004141"/>
    </source>
</evidence>
<feature type="transmembrane region" description="Helical" evidence="4">
    <location>
        <begin position="287"/>
        <end position="308"/>
    </location>
</feature>
<evidence type="ECO:0000256" key="2">
    <source>
        <dbReference type="ARBA" id="ARBA00006727"/>
    </source>
</evidence>
<feature type="transmembrane region" description="Helical" evidence="4">
    <location>
        <begin position="177"/>
        <end position="198"/>
    </location>
</feature>
<evidence type="ECO:0000313" key="5">
    <source>
        <dbReference type="EMBL" id="KAH7304262.1"/>
    </source>
</evidence>
<comment type="similarity">
    <text evidence="2">Belongs to the major facilitator superfamily. Monocarboxylate porter (TC 2.A.1.13) family.</text>
</comment>
<feature type="transmembrane region" description="Helical" evidence="4">
    <location>
        <begin position="151"/>
        <end position="168"/>
    </location>
</feature>
<dbReference type="GO" id="GO:0016020">
    <property type="term" value="C:membrane"/>
    <property type="evidence" value="ECO:0007669"/>
    <property type="project" value="UniProtKB-SubCell"/>
</dbReference>
<feature type="transmembrane region" description="Helical" evidence="4">
    <location>
        <begin position="254"/>
        <end position="275"/>
    </location>
</feature>
<dbReference type="InterPro" id="IPR011701">
    <property type="entry name" value="MFS"/>
</dbReference>
<dbReference type="InterPro" id="IPR036259">
    <property type="entry name" value="MFS_trans_sf"/>
</dbReference>
<proteinExistence type="inferred from homology"/>
<keyword evidence="6" id="KW-1185">Reference proteome</keyword>
<feature type="transmembrane region" description="Helical" evidence="4">
    <location>
        <begin position="123"/>
        <end position="145"/>
    </location>
</feature>
<organism evidence="5 6">
    <name type="scientific">Stachybotrys elegans</name>
    <dbReference type="NCBI Taxonomy" id="80388"/>
    <lineage>
        <taxon>Eukaryota</taxon>
        <taxon>Fungi</taxon>
        <taxon>Dikarya</taxon>
        <taxon>Ascomycota</taxon>
        <taxon>Pezizomycotina</taxon>
        <taxon>Sordariomycetes</taxon>
        <taxon>Hypocreomycetidae</taxon>
        <taxon>Hypocreales</taxon>
        <taxon>Stachybotryaceae</taxon>
        <taxon>Stachybotrys</taxon>
    </lineage>
</organism>
<feature type="transmembrane region" description="Helical" evidence="4">
    <location>
        <begin position="315"/>
        <end position="338"/>
    </location>
</feature>
<dbReference type="Proteomes" id="UP000813444">
    <property type="component" value="Unassembled WGS sequence"/>
</dbReference>
<feature type="region of interest" description="Disordered" evidence="3">
    <location>
        <begin position="1"/>
        <end position="38"/>
    </location>
</feature>
<dbReference type="AlphaFoldDB" id="A0A8K0SF52"/>
<dbReference type="PANTHER" id="PTHR11360">
    <property type="entry name" value="MONOCARBOXYLATE TRANSPORTER"/>
    <property type="match status" value="1"/>
</dbReference>
<dbReference type="OrthoDB" id="2213137at2759"/>
<protein>
    <submittedName>
        <fullName evidence="5">Major facilitator superfamily domain-containing protein</fullName>
    </submittedName>
</protein>
<feature type="transmembrane region" description="Helical" evidence="4">
    <location>
        <begin position="210"/>
        <end position="233"/>
    </location>
</feature>
<evidence type="ECO:0000256" key="4">
    <source>
        <dbReference type="SAM" id="Phobius"/>
    </source>
</evidence>
<feature type="transmembrane region" description="Helical" evidence="4">
    <location>
        <begin position="88"/>
        <end position="111"/>
    </location>
</feature>
<feature type="transmembrane region" description="Helical" evidence="4">
    <location>
        <begin position="49"/>
        <end position="68"/>
    </location>
</feature>
<dbReference type="Pfam" id="PF07690">
    <property type="entry name" value="MFS_1"/>
    <property type="match status" value="1"/>
</dbReference>
<name>A0A8K0SF52_9HYPO</name>
<keyword evidence="4" id="KW-0812">Transmembrane</keyword>
<dbReference type="PANTHER" id="PTHR11360:SF287">
    <property type="entry name" value="MFS MONOCARBOXYLATE TRANSPORTER"/>
    <property type="match status" value="1"/>
</dbReference>
<feature type="transmembrane region" description="Helical" evidence="4">
    <location>
        <begin position="427"/>
        <end position="447"/>
    </location>
</feature>
<evidence type="ECO:0000256" key="3">
    <source>
        <dbReference type="SAM" id="MobiDB-lite"/>
    </source>
</evidence>
<dbReference type="InterPro" id="IPR050327">
    <property type="entry name" value="Proton-linked_MCT"/>
</dbReference>
<feature type="transmembrane region" description="Helical" evidence="4">
    <location>
        <begin position="344"/>
        <end position="363"/>
    </location>
</feature>
<keyword evidence="4" id="KW-0472">Membrane</keyword>
<comment type="caution">
    <text evidence="5">The sequence shown here is derived from an EMBL/GenBank/DDBJ whole genome shotgun (WGS) entry which is preliminary data.</text>
</comment>
<keyword evidence="4" id="KW-1133">Transmembrane helix</keyword>
<dbReference type="GO" id="GO:0022857">
    <property type="term" value="F:transmembrane transporter activity"/>
    <property type="evidence" value="ECO:0007669"/>
    <property type="project" value="InterPro"/>
</dbReference>
<sequence>MASLSRDPENENIALDQIDQREYTSGSEPLDRSPSAEFSLPPVDGGRDAWLLLAACWGVEAMTFGFGFSFGVFQEYYSNNAPFAGSSGIAAIGTTTTGVLYLGTPFVNALCRLYPRQARWYTLAGLFMSSLALALSSFCTTIPQLVVSQGILFGIGGCFAYCPCTLYIDEWFVKRKGLAYGIVWGAAGLGGAIFPPMLNALLRNVGFQTTTRICAGILFGSSAPLAFFIKPRLPYSAVTQNRRLNMRFVTSKLFILYQTANVVQALGYFLPSIYLPSYARTSFEASTFLSALTVMLVNLAASVGLMVMGSLSDRLTVTTCTLISAMGVATSVLLIWGLSASLPALYVFCICYGLFAGSWASIWPGIMREVSNRSEEAGLGLSDPVMVQGHLCIGRGVGNIISGPLSDSLIRGMPWQGKTLGGFGSGYGPLILFTGLTGLMSGMNFVWKKLGFF</sequence>
<reference evidence="5" key="1">
    <citation type="journal article" date="2021" name="Nat. Commun.">
        <title>Genetic determinants of endophytism in the Arabidopsis root mycobiome.</title>
        <authorList>
            <person name="Mesny F."/>
            <person name="Miyauchi S."/>
            <person name="Thiergart T."/>
            <person name="Pickel B."/>
            <person name="Atanasova L."/>
            <person name="Karlsson M."/>
            <person name="Huettel B."/>
            <person name="Barry K.W."/>
            <person name="Haridas S."/>
            <person name="Chen C."/>
            <person name="Bauer D."/>
            <person name="Andreopoulos W."/>
            <person name="Pangilinan J."/>
            <person name="LaButti K."/>
            <person name="Riley R."/>
            <person name="Lipzen A."/>
            <person name="Clum A."/>
            <person name="Drula E."/>
            <person name="Henrissat B."/>
            <person name="Kohler A."/>
            <person name="Grigoriev I.V."/>
            <person name="Martin F.M."/>
            <person name="Hacquard S."/>
        </authorList>
    </citation>
    <scope>NUCLEOTIDE SEQUENCE</scope>
    <source>
        <strain evidence="5">MPI-CAGE-CH-0235</strain>
    </source>
</reference>
<dbReference type="SUPFAM" id="SSF103473">
    <property type="entry name" value="MFS general substrate transporter"/>
    <property type="match status" value="1"/>
</dbReference>
<accession>A0A8K0SF52</accession>